<accession>A0A1G1VS55</accession>
<evidence type="ECO:0000256" key="2">
    <source>
        <dbReference type="ARBA" id="ARBA00004141"/>
    </source>
</evidence>
<dbReference type="PANTHER" id="PTHR42837:SF2">
    <property type="entry name" value="MEMBRANE METALLOPROTEASE ARASP2, CHLOROPLASTIC-RELATED"/>
    <property type="match status" value="1"/>
</dbReference>
<proteinExistence type="inferred from homology"/>
<evidence type="ECO:0000256" key="11">
    <source>
        <dbReference type="SAM" id="Phobius"/>
    </source>
</evidence>
<feature type="transmembrane region" description="Helical" evidence="11">
    <location>
        <begin position="98"/>
        <end position="123"/>
    </location>
</feature>
<dbReference type="PANTHER" id="PTHR42837">
    <property type="entry name" value="REGULATOR OF SIGMA-E PROTEASE RSEP"/>
    <property type="match status" value="1"/>
</dbReference>
<evidence type="ECO:0000256" key="1">
    <source>
        <dbReference type="ARBA" id="ARBA00001947"/>
    </source>
</evidence>
<evidence type="ECO:0000313" key="14">
    <source>
        <dbReference type="Proteomes" id="UP000179233"/>
    </source>
</evidence>
<name>A0A1G1VS55_9BACT</name>
<keyword evidence="5 11" id="KW-0812">Transmembrane</keyword>
<evidence type="ECO:0000313" key="13">
    <source>
        <dbReference type="EMBL" id="OGY18245.1"/>
    </source>
</evidence>
<dbReference type="GO" id="GO:0016020">
    <property type="term" value="C:membrane"/>
    <property type="evidence" value="ECO:0007669"/>
    <property type="project" value="UniProtKB-SubCell"/>
</dbReference>
<dbReference type="EMBL" id="MHCJ01000003">
    <property type="protein sequence ID" value="OGY18245.1"/>
    <property type="molecule type" value="Genomic_DNA"/>
</dbReference>
<keyword evidence="9" id="KW-0482">Metalloprotease</keyword>
<dbReference type="InterPro" id="IPR036034">
    <property type="entry name" value="PDZ_sf"/>
</dbReference>
<dbReference type="SMART" id="SM00228">
    <property type="entry name" value="PDZ"/>
    <property type="match status" value="1"/>
</dbReference>
<evidence type="ECO:0000256" key="3">
    <source>
        <dbReference type="ARBA" id="ARBA00007931"/>
    </source>
</evidence>
<organism evidence="13 14">
    <name type="scientific">Candidatus Chisholmbacteria bacterium RIFCSPHIGHO2_01_FULL_52_32</name>
    <dbReference type="NCBI Taxonomy" id="1797591"/>
    <lineage>
        <taxon>Bacteria</taxon>
        <taxon>Candidatus Chisholmiibacteriota</taxon>
    </lineage>
</organism>
<keyword evidence="10 11" id="KW-0472">Membrane</keyword>
<keyword evidence="4" id="KW-0645">Protease</keyword>
<evidence type="ECO:0000259" key="12">
    <source>
        <dbReference type="SMART" id="SM00228"/>
    </source>
</evidence>
<dbReference type="InterPro" id="IPR008915">
    <property type="entry name" value="Peptidase_M50"/>
</dbReference>
<dbReference type="Pfam" id="PF02163">
    <property type="entry name" value="Peptidase_M50"/>
    <property type="match status" value="1"/>
</dbReference>
<dbReference type="CDD" id="cd06163">
    <property type="entry name" value="S2P-M50_PDZ_RseP-like"/>
    <property type="match status" value="1"/>
</dbReference>
<dbReference type="InterPro" id="IPR001478">
    <property type="entry name" value="PDZ"/>
</dbReference>
<dbReference type="AlphaFoldDB" id="A0A1G1VS55"/>
<keyword evidence="7" id="KW-0862">Zinc</keyword>
<gene>
    <name evidence="13" type="ORF">A2786_01865</name>
</gene>
<reference evidence="13 14" key="1">
    <citation type="journal article" date="2016" name="Nat. Commun.">
        <title>Thousands of microbial genomes shed light on interconnected biogeochemical processes in an aquifer system.</title>
        <authorList>
            <person name="Anantharaman K."/>
            <person name="Brown C.T."/>
            <person name="Hug L.A."/>
            <person name="Sharon I."/>
            <person name="Castelle C.J."/>
            <person name="Probst A.J."/>
            <person name="Thomas B.C."/>
            <person name="Singh A."/>
            <person name="Wilkins M.J."/>
            <person name="Karaoz U."/>
            <person name="Brodie E.L."/>
            <person name="Williams K.H."/>
            <person name="Hubbard S.S."/>
            <person name="Banfield J.F."/>
        </authorList>
    </citation>
    <scope>NUCLEOTIDE SEQUENCE [LARGE SCALE GENOMIC DNA]</scope>
</reference>
<evidence type="ECO:0000256" key="4">
    <source>
        <dbReference type="ARBA" id="ARBA00022670"/>
    </source>
</evidence>
<comment type="similarity">
    <text evidence="3">Belongs to the peptidase M50B family.</text>
</comment>
<dbReference type="Proteomes" id="UP000179233">
    <property type="component" value="Unassembled WGS sequence"/>
</dbReference>
<dbReference type="GO" id="GO:0006508">
    <property type="term" value="P:proteolysis"/>
    <property type="evidence" value="ECO:0007669"/>
    <property type="project" value="UniProtKB-KW"/>
</dbReference>
<dbReference type="InterPro" id="IPR004387">
    <property type="entry name" value="Pept_M50_Zn"/>
</dbReference>
<dbReference type="Gene3D" id="2.30.42.10">
    <property type="match status" value="1"/>
</dbReference>
<evidence type="ECO:0000256" key="9">
    <source>
        <dbReference type="ARBA" id="ARBA00023049"/>
    </source>
</evidence>
<comment type="caution">
    <text evidence="13">The sequence shown here is derived from an EMBL/GenBank/DDBJ whole genome shotgun (WGS) entry which is preliminary data.</text>
</comment>
<evidence type="ECO:0000256" key="7">
    <source>
        <dbReference type="ARBA" id="ARBA00022833"/>
    </source>
</evidence>
<keyword evidence="8 11" id="KW-1133">Transmembrane helix</keyword>
<sequence length="372" mass="40268">MTLLLFLAILSILVFVHEMGHFIVAKRSGIRVEEFGFGLPPRVFGKKIGGTIYSFNLLPIGGFVRLFGEDGDDVRGGKAPDTQTLRHAFYSQPKRVRIAVVVAGVVMNFLLGVVLFGALYSFLGIPTLTDRIHIVGLSPESPAASVFQLGDEIISVSGEAITTTDQFKTLVDTRRGQTVTFSIVREGSSLELQTVPRTNPPVEEGSLGVVISPKIELVRYASWQMPFRGAWYGLGEAVAWGNDILKGLGGVFRELVSGTVPKDVGGPFEIYFLVSEVSKAGVVPLTQFMAVLSVNLAIVNLLPLPALDGGRLLFIGVEMVTGRRVRAKVEQMTHTIGMVFLLAVMLAITVRDVLRHFGAGSLTALLEKVGRM</sequence>
<evidence type="ECO:0000256" key="6">
    <source>
        <dbReference type="ARBA" id="ARBA00022801"/>
    </source>
</evidence>
<comment type="cofactor">
    <cofactor evidence="1">
        <name>Zn(2+)</name>
        <dbReference type="ChEBI" id="CHEBI:29105"/>
    </cofactor>
</comment>
<evidence type="ECO:0000256" key="5">
    <source>
        <dbReference type="ARBA" id="ARBA00022692"/>
    </source>
</evidence>
<protein>
    <recommendedName>
        <fullName evidence="12">PDZ domain-containing protein</fullName>
    </recommendedName>
</protein>
<feature type="domain" description="PDZ" evidence="12">
    <location>
        <begin position="121"/>
        <end position="187"/>
    </location>
</feature>
<dbReference type="SUPFAM" id="SSF50156">
    <property type="entry name" value="PDZ domain-like"/>
    <property type="match status" value="1"/>
</dbReference>
<evidence type="ECO:0000256" key="8">
    <source>
        <dbReference type="ARBA" id="ARBA00022989"/>
    </source>
</evidence>
<keyword evidence="6" id="KW-0378">Hydrolase</keyword>
<dbReference type="GO" id="GO:0004222">
    <property type="term" value="F:metalloendopeptidase activity"/>
    <property type="evidence" value="ECO:0007669"/>
    <property type="project" value="InterPro"/>
</dbReference>
<evidence type="ECO:0000256" key="10">
    <source>
        <dbReference type="ARBA" id="ARBA00023136"/>
    </source>
</evidence>
<comment type="subcellular location">
    <subcellularLocation>
        <location evidence="2">Membrane</location>
        <topology evidence="2">Multi-pass membrane protein</topology>
    </subcellularLocation>
</comment>